<feature type="compositionally biased region" description="Basic and acidic residues" evidence="1">
    <location>
        <begin position="148"/>
        <end position="160"/>
    </location>
</feature>
<dbReference type="InParanoid" id="A0A1Y1UF42"/>
<dbReference type="GeneID" id="33558225"/>
<sequence>MMTKTPSHFAPDPAKWINTSSSSKPKVPLQRPLIGFKQHGIPTPTPSRLTDSTLSLGSGSKSRPRVSNSTPNGRSKTRTAVRGRDAQHDQSSLGKYMTPDKISSKPSAKQTALDKIRREVEEELTASPTVQGADRALKLAPFPMTVKKDDFWGSDDDPKPNEPVAGPSRSTKSRTPEVIDLTFGSQETDAHCPHKDDRHLRKVSPLNDKPLVSHPPTQAVIAPIPSSNLHSPEILQNQYSRTNRFGSPAPAIMSSGQKTRSSLLDRSPPNPITPIPPSILAIHQHLCGRDDLKAQKKAQVKDDLPKSQRAKRDVDLRVQQQARTKVLNENAKPLVHLSSDGLEEKSSPAHVLSPLRTNTMRSRHRRGSSVVEAKHNSSRALAKFRSARVHSSRGPGQRDLQQSIASKESENNQDGFSELVDFLGDHPQPDRDCNPLPSSPVPIASRTPLKQDTARHHQITPPKTRSSSKRKRMEEHTETLFAFPPPPQPKFTKIKHGVEDPEGGKKWNAVDMDPETLLTWSLGGSERQSLAQKSLRRRARATTVLADDSVSEHEERGSALSQGADPCNSARKLSSAEASPNERVGLRSSISDLASVSCSPFKGKHETSLTHIYQIGPSEPSQSFPVLVQSSLSPDQERPPYLGERIELHSDITPKTTVTSTSRWNHLKKGILSVPAEGGNTPTSRGETGASSKKTRVRPASDASQSKLAAFGFFKDVKTKTHSEDRVFDRTWDEERDLEFEEGSSASSPRVQATNEALSLRPVPEAPHHPNLRAAGIRELVKRQSTSRQDVPSSPLDGPSNLEPKDLSSSPPLFPLLSSRPCTPSTGPDTTSATPTTSSSLGEEGGQLPTSIGKWWAQIGDREIG</sequence>
<feature type="compositionally biased region" description="Polar residues" evidence="1">
    <location>
        <begin position="783"/>
        <end position="792"/>
    </location>
</feature>
<dbReference type="OrthoDB" id="2565180at2759"/>
<evidence type="ECO:0000256" key="1">
    <source>
        <dbReference type="SAM" id="MobiDB-lite"/>
    </source>
</evidence>
<feature type="compositionally biased region" description="Polar residues" evidence="1">
    <location>
        <begin position="65"/>
        <end position="74"/>
    </location>
</feature>
<feature type="compositionally biased region" description="Low complexity" evidence="1">
    <location>
        <begin position="47"/>
        <end position="61"/>
    </location>
</feature>
<evidence type="ECO:0000313" key="2">
    <source>
        <dbReference type="EMBL" id="ORX35695.1"/>
    </source>
</evidence>
<gene>
    <name evidence="2" type="ORF">BD324DRAFT_631241</name>
</gene>
<feature type="region of interest" description="Disordered" evidence="1">
    <location>
        <begin position="545"/>
        <end position="584"/>
    </location>
</feature>
<feature type="compositionally biased region" description="Polar residues" evidence="1">
    <location>
        <begin position="680"/>
        <end position="692"/>
    </location>
</feature>
<feature type="region of interest" description="Disordered" evidence="1">
    <location>
        <begin position="760"/>
        <end position="865"/>
    </location>
</feature>
<evidence type="ECO:0000313" key="3">
    <source>
        <dbReference type="Proteomes" id="UP000193218"/>
    </source>
</evidence>
<feature type="compositionally biased region" description="Basic and acidic residues" evidence="1">
    <location>
        <begin position="423"/>
        <end position="433"/>
    </location>
</feature>
<name>A0A1Y1UF42_9TREE</name>
<feature type="compositionally biased region" description="Basic and acidic residues" evidence="1">
    <location>
        <begin position="188"/>
        <end position="199"/>
    </location>
</feature>
<dbReference type="AlphaFoldDB" id="A0A1Y1UF42"/>
<feature type="region of interest" description="Disordered" evidence="1">
    <location>
        <begin position="148"/>
        <end position="215"/>
    </location>
</feature>
<organism evidence="2 3">
    <name type="scientific">Kockovaella imperatae</name>
    <dbReference type="NCBI Taxonomy" id="4999"/>
    <lineage>
        <taxon>Eukaryota</taxon>
        <taxon>Fungi</taxon>
        <taxon>Dikarya</taxon>
        <taxon>Basidiomycota</taxon>
        <taxon>Agaricomycotina</taxon>
        <taxon>Tremellomycetes</taxon>
        <taxon>Tremellales</taxon>
        <taxon>Cuniculitremaceae</taxon>
        <taxon>Kockovaella</taxon>
    </lineage>
</organism>
<reference evidence="2 3" key="1">
    <citation type="submission" date="2017-03" db="EMBL/GenBank/DDBJ databases">
        <title>Widespread Adenine N6-methylation of Active Genes in Fungi.</title>
        <authorList>
            <consortium name="DOE Joint Genome Institute"/>
            <person name="Mondo S.J."/>
            <person name="Dannebaum R.O."/>
            <person name="Kuo R.C."/>
            <person name="Louie K.B."/>
            <person name="Bewick A.J."/>
            <person name="Labutti K."/>
            <person name="Haridas S."/>
            <person name="Kuo A."/>
            <person name="Salamov A."/>
            <person name="Ahrendt S.R."/>
            <person name="Lau R."/>
            <person name="Bowen B.P."/>
            <person name="Lipzen A."/>
            <person name="Sullivan W."/>
            <person name="Andreopoulos W.B."/>
            <person name="Clum A."/>
            <person name="Lindquist E."/>
            <person name="Daum C."/>
            <person name="Northen T.R."/>
            <person name="Ramamoorthy G."/>
            <person name="Schmitz R.J."/>
            <person name="Gryganskyi A."/>
            <person name="Culley D."/>
            <person name="Magnuson J."/>
            <person name="James T.Y."/>
            <person name="O'Malley M.A."/>
            <person name="Stajich J.E."/>
            <person name="Spatafora J.W."/>
            <person name="Visel A."/>
            <person name="Grigoriev I.V."/>
        </authorList>
    </citation>
    <scope>NUCLEOTIDE SEQUENCE [LARGE SCALE GENOMIC DNA]</scope>
    <source>
        <strain evidence="2 3">NRRL Y-17943</strain>
    </source>
</reference>
<comment type="caution">
    <text evidence="2">The sequence shown here is derived from an EMBL/GenBank/DDBJ whole genome shotgun (WGS) entry which is preliminary data.</text>
</comment>
<feature type="region of interest" description="Disordered" evidence="1">
    <location>
        <begin position="673"/>
        <end position="703"/>
    </location>
</feature>
<feature type="region of interest" description="Disordered" evidence="1">
    <location>
        <begin position="1"/>
        <end position="128"/>
    </location>
</feature>
<keyword evidence="3" id="KW-1185">Reference proteome</keyword>
<feature type="compositionally biased region" description="Low complexity" evidence="1">
    <location>
        <begin position="807"/>
        <end position="840"/>
    </location>
</feature>
<dbReference type="Proteomes" id="UP000193218">
    <property type="component" value="Unassembled WGS sequence"/>
</dbReference>
<accession>A0A1Y1UF42</accession>
<proteinExistence type="predicted"/>
<dbReference type="RefSeq" id="XP_021869859.1">
    <property type="nucleotide sequence ID" value="XM_022016416.1"/>
</dbReference>
<feature type="region of interest" description="Disordered" evidence="1">
    <location>
        <begin position="356"/>
        <end position="475"/>
    </location>
</feature>
<protein>
    <submittedName>
        <fullName evidence="2">Uncharacterized protein</fullName>
    </submittedName>
</protein>
<dbReference type="EMBL" id="NBSH01000010">
    <property type="protein sequence ID" value="ORX35695.1"/>
    <property type="molecule type" value="Genomic_DNA"/>
</dbReference>